<evidence type="ECO:0000313" key="2">
    <source>
        <dbReference type="EMBL" id="MET3653062.1"/>
    </source>
</evidence>
<dbReference type="Proteomes" id="UP001549184">
    <property type="component" value="Unassembled WGS sequence"/>
</dbReference>
<dbReference type="Gene3D" id="1.25.40.10">
    <property type="entry name" value="Tetratricopeptide repeat domain"/>
    <property type="match status" value="1"/>
</dbReference>
<sequence>MSKAVLSSLCIAILALAPGKNMAQTPDSSAHPDDRRQLGELERAQATPDVVEHHSDLYFRSIGVDAYKAGHQERALEMFIAAARFGDKPSEAMVATMYWNGEGTAVDRPRAYAWMDLAADRGYHDLIIQRELYWNRLSASERDEAIKVGKDVYAQYSDEQGQQHLAAEMFRATSQITGSHTGAIGNGVVMHSLGGMGSMHMRATWFIDDNDERALDKYYSSAVWSPKDYLRLKDMQWRLSGPLQGNVEVGEPLQLSSPPTVRPLI</sequence>
<feature type="chain" id="PRO_5045571239" description="Sel1 repeat family protein" evidence="1">
    <location>
        <begin position="24"/>
        <end position="265"/>
    </location>
</feature>
<reference evidence="2 3" key="1">
    <citation type="submission" date="2024-06" db="EMBL/GenBank/DDBJ databases">
        <title>Sorghum-associated microbial communities from plants grown in Nebraska, USA.</title>
        <authorList>
            <person name="Schachtman D."/>
        </authorList>
    </citation>
    <scope>NUCLEOTIDE SEQUENCE [LARGE SCALE GENOMIC DNA]</scope>
    <source>
        <strain evidence="2 3">1073</strain>
    </source>
</reference>
<proteinExistence type="predicted"/>
<dbReference type="InterPro" id="IPR011990">
    <property type="entry name" value="TPR-like_helical_dom_sf"/>
</dbReference>
<keyword evidence="1" id="KW-0732">Signal</keyword>
<dbReference type="SUPFAM" id="SSF81901">
    <property type="entry name" value="HCP-like"/>
    <property type="match status" value="1"/>
</dbReference>
<gene>
    <name evidence="2" type="ORF">ABIC75_002798</name>
</gene>
<dbReference type="EMBL" id="JBEPMU010000004">
    <property type="protein sequence ID" value="MET3653062.1"/>
    <property type="molecule type" value="Genomic_DNA"/>
</dbReference>
<evidence type="ECO:0000313" key="3">
    <source>
        <dbReference type="Proteomes" id="UP001549184"/>
    </source>
</evidence>
<name>A0ABV2JW51_9GAMM</name>
<dbReference type="RefSeq" id="WP_354014463.1">
    <property type="nucleotide sequence ID" value="NZ_JBEPMU010000004.1"/>
</dbReference>
<evidence type="ECO:0000256" key="1">
    <source>
        <dbReference type="SAM" id="SignalP"/>
    </source>
</evidence>
<comment type="caution">
    <text evidence="2">The sequence shown here is derived from an EMBL/GenBank/DDBJ whole genome shotgun (WGS) entry which is preliminary data.</text>
</comment>
<keyword evidence="3" id="KW-1185">Reference proteome</keyword>
<evidence type="ECO:0008006" key="4">
    <source>
        <dbReference type="Google" id="ProtNLM"/>
    </source>
</evidence>
<protein>
    <recommendedName>
        <fullName evidence="4">Sel1 repeat family protein</fullName>
    </recommendedName>
</protein>
<organism evidence="2 3">
    <name type="scientific">Dyella japonica</name>
    <dbReference type="NCBI Taxonomy" id="231455"/>
    <lineage>
        <taxon>Bacteria</taxon>
        <taxon>Pseudomonadati</taxon>
        <taxon>Pseudomonadota</taxon>
        <taxon>Gammaproteobacteria</taxon>
        <taxon>Lysobacterales</taxon>
        <taxon>Rhodanobacteraceae</taxon>
        <taxon>Dyella</taxon>
    </lineage>
</organism>
<accession>A0ABV2JW51</accession>
<feature type="signal peptide" evidence="1">
    <location>
        <begin position="1"/>
        <end position="23"/>
    </location>
</feature>